<dbReference type="HOGENOM" id="CLU_2037162_0_0_6"/>
<accession>A0A077PD15</accession>
<proteinExistence type="predicted"/>
<evidence type="ECO:0000313" key="1">
    <source>
        <dbReference type="EMBL" id="CDH18998.1"/>
    </source>
</evidence>
<organism evidence="1 2">
    <name type="scientific">Xenorhabdus bovienii str. kraussei Quebec</name>
    <dbReference type="NCBI Taxonomy" id="1398203"/>
    <lineage>
        <taxon>Bacteria</taxon>
        <taxon>Pseudomonadati</taxon>
        <taxon>Pseudomonadota</taxon>
        <taxon>Gammaproteobacteria</taxon>
        <taxon>Enterobacterales</taxon>
        <taxon>Morganellaceae</taxon>
        <taxon>Xenorhabdus</taxon>
    </lineage>
</organism>
<comment type="caution">
    <text evidence="1">The sequence shown here is derived from an EMBL/GenBank/DDBJ whole genome shotgun (WGS) entry which is preliminary data.</text>
</comment>
<dbReference type="AlphaFoldDB" id="A0A077PD15"/>
<protein>
    <submittedName>
        <fullName evidence="1">Uncharacterized protein</fullName>
    </submittedName>
</protein>
<dbReference type="Proteomes" id="UP000028500">
    <property type="component" value="Unassembled WGS sequence"/>
</dbReference>
<dbReference type="EMBL" id="CBSY010000091">
    <property type="protein sequence ID" value="CDH18998.1"/>
    <property type="molecule type" value="Genomic_DNA"/>
</dbReference>
<name>A0A077PD15_XENBV</name>
<keyword evidence="2" id="KW-1185">Reference proteome</keyword>
<reference evidence="1" key="1">
    <citation type="submission" date="2013-07" db="EMBL/GenBank/DDBJ databases">
        <title>Sub-species coevolution in mutualistic symbiosis.</title>
        <authorList>
            <person name="Murfin K."/>
            <person name="Klassen J."/>
            <person name="Lee M."/>
            <person name="Forst S."/>
            <person name="Stock P."/>
            <person name="Goodrich-Blair H."/>
        </authorList>
    </citation>
    <scope>NUCLEOTIDE SEQUENCE [LARGE SCALE GENOMIC DNA]</scope>
    <source>
        <strain evidence="1">Kraussei Quebec</strain>
    </source>
</reference>
<sequence>MAKLRVTVISNIITKSSSIIPSEINDIKRNRIEKIMVVFHNAYFGPNLSIIKPANIGAANDASDSTTILKPIQFIPPVISNIFRDEYIKNADLNEFKMNSDTDILVASEILKFCIDKYYPY</sequence>
<evidence type="ECO:0000313" key="2">
    <source>
        <dbReference type="Proteomes" id="UP000028500"/>
    </source>
</evidence>
<gene>
    <name evidence="1" type="ORF">XBKQ1_1800001</name>
</gene>